<organism evidence="1 2">
    <name type="scientific">Ruminococcus albus SY3</name>
    <dbReference type="NCBI Taxonomy" id="1341156"/>
    <lineage>
        <taxon>Bacteria</taxon>
        <taxon>Bacillati</taxon>
        <taxon>Bacillota</taxon>
        <taxon>Clostridia</taxon>
        <taxon>Eubacteriales</taxon>
        <taxon>Oscillospiraceae</taxon>
        <taxon>Ruminococcus</taxon>
    </lineage>
</organism>
<evidence type="ECO:0000313" key="2">
    <source>
        <dbReference type="Proteomes" id="UP000021369"/>
    </source>
</evidence>
<protein>
    <submittedName>
        <fullName evidence="1">Sporulation protein</fullName>
    </submittedName>
</protein>
<name>A0A011VVW2_RUMAL</name>
<evidence type="ECO:0000313" key="1">
    <source>
        <dbReference type="EMBL" id="EXM39411.1"/>
    </source>
</evidence>
<dbReference type="NCBIfam" id="TIGR02892">
    <property type="entry name" value="spore_yabP"/>
    <property type="match status" value="1"/>
</dbReference>
<dbReference type="InterPro" id="IPR012504">
    <property type="entry name" value="Spore_YabP"/>
</dbReference>
<dbReference type="InterPro" id="IPR022476">
    <property type="entry name" value="Spore_YabP/YqfC"/>
</dbReference>
<reference evidence="1 2" key="1">
    <citation type="submission" date="2013-06" db="EMBL/GenBank/DDBJ databases">
        <title>Rumen cellulosomics: divergent fiber-degrading strategies revealed by comparative genome-wide analysis of six Ruminococcal strains.</title>
        <authorList>
            <person name="Dassa B."/>
            <person name="Borovok I."/>
            <person name="Lamed R."/>
            <person name="Flint H."/>
            <person name="Yeoman C.J."/>
            <person name="White B."/>
            <person name="Bayer E.A."/>
        </authorList>
    </citation>
    <scope>NUCLEOTIDE SEQUENCE [LARGE SCALE GENOMIC DNA]</scope>
    <source>
        <strain evidence="1 2">SY3</strain>
    </source>
</reference>
<comment type="caution">
    <text evidence="1">The sequence shown here is derived from an EMBL/GenBank/DDBJ whole genome shotgun (WGS) entry which is preliminary data.</text>
</comment>
<sequence length="90" mass="10105">MTEIQGRHNAILEDRSKLMLTGINDVERFDENTVVLYTQLGELTVKGEKLHISELSVENGELNIDGEISALVYGQRDAVSRLGFFGKLLR</sequence>
<keyword evidence="2" id="KW-1185">Reference proteome</keyword>
<dbReference type="InterPro" id="IPR038705">
    <property type="entry name" value="YabP_sf"/>
</dbReference>
<gene>
    <name evidence="1" type="ORF">RASY3_05675</name>
</gene>
<dbReference type="PIRSF" id="PIRSF011576">
    <property type="entry name" value="YabP"/>
    <property type="match status" value="1"/>
</dbReference>
<dbReference type="Proteomes" id="UP000021369">
    <property type="component" value="Unassembled WGS sequence"/>
</dbReference>
<dbReference type="AlphaFoldDB" id="A0A011VVW2"/>
<dbReference type="Pfam" id="PF07873">
    <property type="entry name" value="YabP"/>
    <property type="match status" value="1"/>
</dbReference>
<dbReference type="OrthoDB" id="9795125at2"/>
<dbReference type="PATRIC" id="fig|1341156.4.peg.1554"/>
<dbReference type="GO" id="GO:0030435">
    <property type="term" value="P:sporulation resulting in formation of a cellular spore"/>
    <property type="evidence" value="ECO:0007669"/>
    <property type="project" value="InterPro"/>
</dbReference>
<accession>A0A011VVW2</accession>
<proteinExistence type="predicted"/>
<dbReference type="RefSeq" id="WP_037285952.1">
    <property type="nucleotide sequence ID" value="NZ_JEOB01000002.1"/>
</dbReference>
<dbReference type="Gene3D" id="2.60.40.2000">
    <property type="match status" value="1"/>
</dbReference>
<dbReference type="EMBL" id="JEOB01000002">
    <property type="protein sequence ID" value="EXM39411.1"/>
    <property type="molecule type" value="Genomic_DNA"/>
</dbReference>